<dbReference type="EMBL" id="VIEB01000038">
    <property type="protein sequence ID" value="TQE10658.1"/>
    <property type="molecule type" value="Genomic_DNA"/>
</dbReference>
<accession>A0A540NHY6</accession>
<reference evidence="2 3" key="1">
    <citation type="journal article" date="2019" name="G3 (Bethesda)">
        <title>Sequencing of a Wild Apple (Malus baccata) Genome Unravels the Differences Between Cultivated and Wild Apple Species Regarding Disease Resistance and Cold Tolerance.</title>
        <authorList>
            <person name="Chen X."/>
        </authorList>
    </citation>
    <scope>NUCLEOTIDE SEQUENCE [LARGE SCALE GENOMIC DNA]</scope>
    <source>
        <strain evidence="3">cv. Shandingzi</strain>
        <tissue evidence="2">Leaves</tissue>
    </source>
</reference>
<dbReference type="AlphaFoldDB" id="A0A540NHY6"/>
<keyword evidence="3" id="KW-1185">Reference proteome</keyword>
<protein>
    <submittedName>
        <fullName evidence="2">Uncharacterized protein</fullName>
    </submittedName>
</protein>
<comment type="caution">
    <text evidence="2">The sequence shown here is derived from an EMBL/GenBank/DDBJ whole genome shotgun (WGS) entry which is preliminary data.</text>
</comment>
<proteinExistence type="predicted"/>
<dbReference type="Proteomes" id="UP000315295">
    <property type="component" value="Unassembled WGS sequence"/>
</dbReference>
<feature type="region of interest" description="Disordered" evidence="1">
    <location>
        <begin position="58"/>
        <end position="81"/>
    </location>
</feature>
<name>A0A540NHY6_MALBA</name>
<gene>
    <name evidence="2" type="ORF">C1H46_003771</name>
</gene>
<sequence length="81" mass="9034">MRSSRTVVMAIVPCEFQLDSVDIGLMIVTGLSSRWCACRNSKDEGTVVSLCLHRRPRRDEKGEANGKEGDMVRVSPHQDSE</sequence>
<organism evidence="2 3">
    <name type="scientific">Malus baccata</name>
    <name type="common">Siberian crab apple</name>
    <name type="synonym">Pyrus baccata</name>
    <dbReference type="NCBI Taxonomy" id="106549"/>
    <lineage>
        <taxon>Eukaryota</taxon>
        <taxon>Viridiplantae</taxon>
        <taxon>Streptophyta</taxon>
        <taxon>Embryophyta</taxon>
        <taxon>Tracheophyta</taxon>
        <taxon>Spermatophyta</taxon>
        <taxon>Magnoliopsida</taxon>
        <taxon>eudicotyledons</taxon>
        <taxon>Gunneridae</taxon>
        <taxon>Pentapetalae</taxon>
        <taxon>rosids</taxon>
        <taxon>fabids</taxon>
        <taxon>Rosales</taxon>
        <taxon>Rosaceae</taxon>
        <taxon>Amygdaloideae</taxon>
        <taxon>Maleae</taxon>
        <taxon>Malus</taxon>
    </lineage>
</organism>
<evidence type="ECO:0000313" key="3">
    <source>
        <dbReference type="Proteomes" id="UP000315295"/>
    </source>
</evidence>
<evidence type="ECO:0000313" key="2">
    <source>
        <dbReference type="EMBL" id="TQE10658.1"/>
    </source>
</evidence>
<evidence type="ECO:0000256" key="1">
    <source>
        <dbReference type="SAM" id="MobiDB-lite"/>
    </source>
</evidence>